<dbReference type="InterPro" id="IPR024432">
    <property type="entry name" value="Put_RecE_PDDEXK-like_dom"/>
</dbReference>
<accession>A0ABQ5NK36</accession>
<sequence>MHQTKIRLNSQNYHSNEANQHYMSVSQFKQAMQCEASMIAELKGEFIRPLSPAMAVGSYLHAAFDSDEVFSAYLHANHDAIFNTKGNKYADYLKADEMIETIQNDKFCMFALDGEKEVIMTGQLFGADWKIRVDSINHQRGTFTDLKSTQELAKRYWSEKYNTYGSFVQAYDYILQMYVYREIIFQNTGRYYDPYIVAVTKETPPDKAVLHFDSSRFDFEKEYVQTILPSILEAKQGIKKGHRCEKCPYCRATKQLKSSFEIEYLLD</sequence>
<reference evidence="2" key="1">
    <citation type="submission" date="2022-08" db="EMBL/GenBank/DDBJ databases">
        <title>Draft genome sequence of Lysinibacillus sp. strain KH24.</title>
        <authorList>
            <person name="Kanbe H."/>
            <person name="Itoh H."/>
        </authorList>
    </citation>
    <scope>NUCLEOTIDE SEQUENCE</scope>
    <source>
        <strain evidence="2">KH24</strain>
    </source>
</reference>
<dbReference type="Proteomes" id="UP001065593">
    <property type="component" value="Unassembled WGS sequence"/>
</dbReference>
<evidence type="ECO:0000313" key="3">
    <source>
        <dbReference type="Proteomes" id="UP001065593"/>
    </source>
</evidence>
<feature type="domain" description="Putative exodeoxyribonuclease 8 PDDEXK-like" evidence="1">
    <location>
        <begin position="24"/>
        <end position="253"/>
    </location>
</feature>
<dbReference type="InterPro" id="IPR011604">
    <property type="entry name" value="PDDEXK-like_dom_sf"/>
</dbReference>
<comment type="caution">
    <text evidence="2">The sequence shown here is derived from an EMBL/GenBank/DDBJ whole genome shotgun (WGS) entry which is preliminary data.</text>
</comment>
<keyword evidence="3" id="KW-1185">Reference proteome</keyword>
<dbReference type="Gene3D" id="3.90.320.10">
    <property type="match status" value="1"/>
</dbReference>
<dbReference type="RefSeq" id="WP_264988429.1">
    <property type="nucleotide sequence ID" value="NZ_BRZA01000002.1"/>
</dbReference>
<protein>
    <recommendedName>
        <fullName evidence="1">Putative exodeoxyribonuclease 8 PDDEXK-like domain-containing protein</fullName>
    </recommendedName>
</protein>
<proteinExistence type="predicted"/>
<dbReference type="EMBL" id="BRZA01000002">
    <property type="protein sequence ID" value="GLC88667.1"/>
    <property type="molecule type" value="Genomic_DNA"/>
</dbReference>
<name>A0ABQ5NK36_9BACI</name>
<evidence type="ECO:0000259" key="1">
    <source>
        <dbReference type="Pfam" id="PF12684"/>
    </source>
</evidence>
<evidence type="ECO:0000313" key="2">
    <source>
        <dbReference type="EMBL" id="GLC88667.1"/>
    </source>
</evidence>
<organism evidence="2 3">
    <name type="scientific">Lysinibacillus piscis</name>
    <dbReference type="NCBI Taxonomy" id="2518931"/>
    <lineage>
        <taxon>Bacteria</taxon>
        <taxon>Bacillati</taxon>
        <taxon>Bacillota</taxon>
        <taxon>Bacilli</taxon>
        <taxon>Bacillales</taxon>
        <taxon>Bacillaceae</taxon>
        <taxon>Lysinibacillus</taxon>
    </lineage>
</organism>
<gene>
    <name evidence="2" type="ORF">LYSBPC_17940</name>
</gene>
<dbReference type="Pfam" id="PF12684">
    <property type="entry name" value="DUF3799"/>
    <property type="match status" value="1"/>
</dbReference>